<dbReference type="GO" id="GO:0007095">
    <property type="term" value="P:mitotic G2 DNA damage checkpoint signaling"/>
    <property type="evidence" value="ECO:0000318"/>
    <property type="project" value="GO_Central"/>
</dbReference>
<dbReference type="SMART" id="SM00292">
    <property type="entry name" value="BRCT"/>
    <property type="match status" value="2"/>
</dbReference>
<dbReference type="PANTHER" id="PTHR13561:SF20">
    <property type="entry name" value="DNA TOPOISOMERASE 2-BINDING PROTEIN 1"/>
    <property type="match status" value="1"/>
</dbReference>
<feature type="region of interest" description="Disordered" evidence="2">
    <location>
        <begin position="557"/>
        <end position="670"/>
    </location>
</feature>
<dbReference type="HOGENOM" id="CLU_020751_0_0_1"/>
<keyword evidence="5" id="KW-1185">Reference proteome</keyword>
<reference evidence="4 5" key="1">
    <citation type="journal article" date="2004" name="Science">
        <title>The Ashbya gossypii genome as a tool for mapping the ancient Saccharomyces cerevisiae genome.</title>
        <authorList>
            <person name="Dietrich F.S."/>
            <person name="Voegeli S."/>
            <person name="Brachat S."/>
            <person name="Lerch A."/>
            <person name="Gates K."/>
            <person name="Steiner S."/>
            <person name="Mohr C."/>
            <person name="Pohlmann R."/>
            <person name="Luedi P."/>
            <person name="Choi S."/>
            <person name="Wing R.A."/>
            <person name="Flavier A."/>
            <person name="Gaffney T.D."/>
            <person name="Philippsen P."/>
        </authorList>
    </citation>
    <scope>NUCLEOTIDE SEQUENCE [LARGE SCALE GENOMIC DNA]</scope>
    <source>
        <strain evidence="5">ATCC 10895 / CBS 109.51 / FGSC 9923 / NRRL Y-1056</strain>
    </source>
</reference>
<name>Q754I1_EREGS</name>
<dbReference type="InterPro" id="IPR036420">
    <property type="entry name" value="BRCT_dom_sf"/>
</dbReference>
<sequence length="670" mass="73448">MSKPFQGITFCPTGVADSELAELHRRVVQLGGAFSRDLTAEVHVLVVGNQQSAKYRYVVRQRADVVLVEPQGVEEVYARWLAGEEALGPEGEGGREQALRALRRRFQPGPFGGFYVFIGRVAGGRVSAAELQQLCESGGARRVVTSHFVRDTASSARSVFVTDCAEGARAAAAREQGVAVVHPKWVTDCVRRGAVVEMEEYELARWAGAAWEEVGRDACACWAALEAAAARSAEREARPARLSGRMRRSGTELWARRVEGGGSARPAAADAPAAAREAGATARGLFGGYGFSLFGFSARQRAVLERVLGLHDGASCEYPGVCEGARAVYLCPSELAVDRLPAGVEWTTEFYVERCLHYRELLPADPWARPFYTAFRAQPAAALLRGHAQLTVHMTGFQGVELLHMNKLLGHLERMGVQNTPTLTPKTDVLLVNLAQLNSIPEEHTLRQNKYAAMFAMRREHNQVFRDVMKRKIEFANRHSIPLVTPGFLLELFGRAARAKRDRTSGKLYLNDSNWCIVSPRGAREDYLITLDVSEPALPSPSRAHVDVAAIKLLKGDGKTPAKESGRKAMRQATARPRLAPPSPTPAETHPAKRQKLADLEPLKRSASWGSIMAADSAEPERSASSPERASATDDEENYTQVTYGTSDTKSEHEKPAGRRKTRQSYKDLL</sequence>
<dbReference type="FunCoup" id="Q754I1">
    <property type="interactions" value="48"/>
</dbReference>
<dbReference type="RefSeq" id="NP_985642.2">
    <property type="nucleotide sequence ID" value="NM_210996.2"/>
</dbReference>
<evidence type="ECO:0000256" key="2">
    <source>
        <dbReference type="SAM" id="MobiDB-lite"/>
    </source>
</evidence>
<feature type="compositionally biased region" description="Basic and acidic residues" evidence="2">
    <location>
        <begin position="557"/>
        <end position="567"/>
    </location>
</feature>
<dbReference type="Pfam" id="PF12738">
    <property type="entry name" value="PTCB-BRCT"/>
    <property type="match status" value="1"/>
</dbReference>
<evidence type="ECO:0000313" key="4">
    <source>
        <dbReference type="EMBL" id="AAS53466.2"/>
    </source>
</evidence>
<dbReference type="AlphaFoldDB" id="Q754I1"/>
<dbReference type="Gene3D" id="3.40.50.10190">
    <property type="entry name" value="BRCT domain"/>
    <property type="match status" value="4"/>
</dbReference>
<protein>
    <submittedName>
        <fullName evidence="4">AFR095Cp</fullName>
    </submittedName>
</protein>
<dbReference type="PROSITE" id="PS50172">
    <property type="entry name" value="BRCT"/>
    <property type="match status" value="2"/>
</dbReference>
<gene>
    <name evidence="4" type="ORF">AGOS_AFR095C</name>
</gene>
<dbReference type="OMA" id="ERCLHYK"/>
<dbReference type="Proteomes" id="UP000000591">
    <property type="component" value="Chromosome VI"/>
</dbReference>
<dbReference type="GeneID" id="4621885"/>
<dbReference type="PANTHER" id="PTHR13561">
    <property type="entry name" value="DNA REPLICATION REGULATOR DPB11-RELATED"/>
    <property type="match status" value="1"/>
</dbReference>
<accession>Q754I1</accession>
<feature type="domain" description="BRCT" evidence="3">
    <location>
        <begin position="1"/>
        <end position="81"/>
    </location>
</feature>
<feature type="domain" description="BRCT" evidence="3">
    <location>
        <begin position="106"/>
        <end position="203"/>
    </location>
</feature>
<dbReference type="EMBL" id="AE016819">
    <property type="protein sequence ID" value="AAS53466.2"/>
    <property type="molecule type" value="Genomic_DNA"/>
</dbReference>
<dbReference type="InParanoid" id="Q754I1"/>
<evidence type="ECO:0000313" key="5">
    <source>
        <dbReference type="Proteomes" id="UP000000591"/>
    </source>
</evidence>
<dbReference type="STRING" id="284811.Q754I1"/>
<keyword evidence="1" id="KW-0677">Repeat</keyword>
<dbReference type="SUPFAM" id="SSF52113">
    <property type="entry name" value="BRCT domain"/>
    <property type="match status" value="2"/>
</dbReference>
<reference evidence="5" key="2">
    <citation type="journal article" date="2013" name="G3 (Bethesda)">
        <title>Genomes of Ashbya fungi isolated from insects reveal four mating-type loci, numerous translocations, lack of transposons, and distinct gene duplications.</title>
        <authorList>
            <person name="Dietrich F.S."/>
            <person name="Voegeli S."/>
            <person name="Kuo S."/>
            <person name="Philippsen P."/>
        </authorList>
    </citation>
    <scope>GENOME REANNOTATION</scope>
    <source>
        <strain evidence="5">ATCC 10895 / CBS 109.51 / FGSC 9923 / NRRL Y-1056</strain>
    </source>
</reference>
<proteinExistence type="predicted"/>
<dbReference type="KEGG" id="ago:AGOS_AFR095C"/>
<dbReference type="eggNOG" id="KOG1929">
    <property type="taxonomic scope" value="Eukaryota"/>
</dbReference>
<organism evidence="4 5">
    <name type="scientific">Eremothecium gossypii (strain ATCC 10895 / CBS 109.51 / FGSC 9923 / NRRL Y-1056)</name>
    <name type="common">Yeast</name>
    <name type="synonym">Ashbya gossypii</name>
    <dbReference type="NCBI Taxonomy" id="284811"/>
    <lineage>
        <taxon>Eukaryota</taxon>
        <taxon>Fungi</taxon>
        <taxon>Dikarya</taxon>
        <taxon>Ascomycota</taxon>
        <taxon>Saccharomycotina</taxon>
        <taxon>Saccharomycetes</taxon>
        <taxon>Saccharomycetales</taxon>
        <taxon>Saccharomycetaceae</taxon>
        <taxon>Eremothecium</taxon>
    </lineage>
</organism>
<dbReference type="OrthoDB" id="251770at2759"/>
<feature type="compositionally biased region" description="Polar residues" evidence="2">
    <location>
        <begin position="639"/>
        <end position="648"/>
    </location>
</feature>
<dbReference type="InterPro" id="IPR001357">
    <property type="entry name" value="BRCT_dom"/>
</dbReference>
<dbReference type="GO" id="GO:0033314">
    <property type="term" value="P:mitotic DNA replication checkpoint signaling"/>
    <property type="evidence" value="ECO:0000318"/>
    <property type="project" value="GO_Central"/>
</dbReference>
<evidence type="ECO:0000256" key="1">
    <source>
        <dbReference type="ARBA" id="ARBA00022737"/>
    </source>
</evidence>
<evidence type="ECO:0000259" key="3">
    <source>
        <dbReference type="PROSITE" id="PS50172"/>
    </source>
</evidence>
<dbReference type="GO" id="GO:0006270">
    <property type="term" value="P:DNA replication initiation"/>
    <property type="evidence" value="ECO:0000318"/>
    <property type="project" value="GO_Central"/>
</dbReference>
<dbReference type="Pfam" id="PF16589">
    <property type="entry name" value="BRCT_2"/>
    <property type="match status" value="1"/>
</dbReference>